<comment type="caution">
    <text evidence="1">The sequence shown here is derived from an EMBL/GenBank/DDBJ whole genome shotgun (WGS) entry which is preliminary data.</text>
</comment>
<dbReference type="AlphaFoldDB" id="A0A9X2Z0B9"/>
<evidence type="ECO:0008006" key="3">
    <source>
        <dbReference type="Google" id="ProtNLM"/>
    </source>
</evidence>
<organism evidence="1 2">
    <name type="scientific">Flavobacterium frigoritolerans</name>
    <dbReference type="NCBI Taxonomy" id="2987686"/>
    <lineage>
        <taxon>Bacteria</taxon>
        <taxon>Pseudomonadati</taxon>
        <taxon>Bacteroidota</taxon>
        <taxon>Flavobacteriia</taxon>
        <taxon>Flavobacteriales</taxon>
        <taxon>Flavobacteriaceae</taxon>
        <taxon>Flavobacterium</taxon>
    </lineage>
</organism>
<protein>
    <recommendedName>
        <fullName evidence="3">Lipoprotein</fullName>
    </recommendedName>
</protein>
<reference evidence="1" key="1">
    <citation type="submission" date="2022-10" db="EMBL/GenBank/DDBJ databases">
        <title>Two novel species of Flavobacterium.</title>
        <authorList>
            <person name="Liu Q."/>
            <person name="Xin Y.-H."/>
        </authorList>
    </citation>
    <scope>NUCLEOTIDE SEQUENCE</scope>
    <source>
        <strain evidence="1">LS1R47</strain>
    </source>
</reference>
<name>A0A9X2Z0B9_9FLAO</name>
<proteinExistence type="predicted"/>
<gene>
    <name evidence="1" type="ORF">OIU80_13515</name>
</gene>
<dbReference type="EMBL" id="JAOZEV010000010">
    <property type="protein sequence ID" value="MCV9933303.1"/>
    <property type="molecule type" value="Genomic_DNA"/>
</dbReference>
<keyword evidence="2" id="KW-1185">Reference proteome</keyword>
<evidence type="ECO:0000313" key="1">
    <source>
        <dbReference type="EMBL" id="MCV9933303.1"/>
    </source>
</evidence>
<dbReference type="RefSeq" id="WP_264287532.1">
    <property type="nucleotide sequence ID" value="NZ_JAOZEV010000010.1"/>
</dbReference>
<accession>A0A9X2Z0B9</accession>
<dbReference type="Proteomes" id="UP001151133">
    <property type="component" value="Unassembled WGS sequence"/>
</dbReference>
<sequence>MKNKISITFMVVIMLCFVSSCFLKKEHRDVDPFYTTNHFGQFHILPLLKPITLMYDPSTKNWWLEKNNLLKQNISNEITEKEIGVEKTYIFWKVIGRRDTIEGYTSKDYVFLDKYGVISYGPSKIKTFVDEIQIYPTDSIHKIFIIPERWFVINVTDSTTEAFFSKKEYKNYLKEKGVSGKMYNIESVKKEFAKTGIAPWFPEDIKTKLRE</sequence>
<evidence type="ECO:0000313" key="2">
    <source>
        <dbReference type="Proteomes" id="UP001151133"/>
    </source>
</evidence>
<dbReference type="PROSITE" id="PS51257">
    <property type="entry name" value="PROKAR_LIPOPROTEIN"/>
    <property type="match status" value="1"/>
</dbReference>